<dbReference type="Proteomes" id="UP000808349">
    <property type="component" value="Unassembled WGS sequence"/>
</dbReference>
<evidence type="ECO:0000313" key="2">
    <source>
        <dbReference type="Proteomes" id="UP000808349"/>
    </source>
</evidence>
<proteinExistence type="predicted"/>
<reference evidence="1 2" key="1">
    <citation type="submission" date="2020-10" db="EMBL/GenBank/DDBJ databases">
        <title>Connecting structure to function with the recovery of over 1000 high-quality activated sludge metagenome-assembled genomes encoding full-length rRNA genes using long-read sequencing.</title>
        <authorList>
            <person name="Singleton C.M."/>
            <person name="Petriglieri F."/>
            <person name="Kristensen J.M."/>
            <person name="Kirkegaard R.H."/>
            <person name="Michaelsen T.Y."/>
            <person name="Andersen M.H."/>
            <person name="Karst S.M."/>
            <person name="Dueholm M.S."/>
            <person name="Nielsen P.H."/>
            <person name="Albertsen M."/>
        </authorList>
    </citation>
    <scope>NUCLEOTIDE SEQUENCE [LARGE SCALE GENOMIC DNA]</scope>
    <source>
        <strain evidence="1">Ribe_18-Q3-R11-54_BAT3C.373</strain>
    </source>
</reference>
<organism evidence="1 2">
    <name type="scientific">Candidatus Defluviibacterium haderslevense</name>
    <dbReference type="NCBI Taxonomy" id="2981993"/>
    <lineage>
        <taxon>Bacteria</taxon>
        <taxon>Pseudomonadati</taxon>
        <taxon>Bacteroidota</taxon>
        <taxon>Saprospiria</taxon>
        <taxon>Saprospirales</taxon>
        <taxon>Saprospiraceae</taxon>
        <taxon>Candidatus Defluviibacterium</taxon>
    </lineage>
</organism>
<comment type="caution">
    <text evidence="1">The sequence shown here is derived from an EMBL/GenBank/DDBJ whole genome shotgun (WGS) entry which is preliminary data.</text>
</comment>
<dbReference type="AlphaFoldDB" id="A0A9D7XFU0"/>
<sequence>MNKVIFLFFIFLIPTASIYSQQVWPVQVTGSIIPPHSLDLKVYGNDRSTDLNFQVLLNDPEELALQVIPILTIEQNGNVIYQTDMNYSANPITLNQFSSYLLDGAALNQYLSAEALSGNNGIGKGATLIPEGFTQICLQMYGVDRTVPVSNKFCVSGNFRLNQAPQLIKPSFNDIIKMPPVQNMIFSWMPMHLSSGNNPGAVEYVFELVEIPIGVMNANDVFESALKIYSTTVMATSFIYSQSEPVLNPNTYYAWRVTAKSILYPTSLLFQNEGRSEISMFMMYDGDAPSTELNPFDNPAPRGCSVYETSYGPIAKADNESMILGANQEVKLGYFKMKITEAIGDIQNGYSGKGIVYYPMLRSSLELEFKNIKVNKESRVYEAEWIESKSDRLALSNEQLKAENISQSVNGDYANDLYNLIDDSKQVSLLSENGAKLNALPLALTNEKFPNTLVCVIGARFTPTNAYLNLIGLDLDDNNNSTRNLNVSAATAIPSTPYGLMSNAHLVPLSGASQKTELSDIQTILIANAQDKSSKLNCNCEGITDKKLSKTYIISPELIIVPSTKTPLSLSLSDKNQAFETYNGSIGAIPDFVINGINNLSLSAEGGILNLNNESKLNLPIAIKNSISGEISKGVLMTGLKAKLSEKFNLLNAKEVVLENGNLLIDANTIKYAKASKENLIKLKDGIVDKWQFSVDEMNITINDGVIDGPRLTGQLKLPIASNIIPYSGSFDINANENPKLIINDKPKTLDVDMWKSTLQLDDESILTGEIKNINSQNKILPKGNLSGELSMKMEGQEFLNSIKGSSAEVKANMKTLFDIEVEINSIEMKGLKIPNWNIDPYNSMDKKYQSGNIDYSKAKLLINGKEFSLTDATIKYELVDGKERIGLQFTTSNKNSKMTMTIWAKEENDKFEFDHIKQDMFILNCDCVEGKSFGFQNSSNRYNSDSKINSSDLQHQGSLASMNTDQNNSNLFNSGLIEAFADKQFV</sequence>
<dbReference type="EMBL" id="JADKFW010000014">
    <property type="protein sequence ID" value="MBK9719036.1"/>
    <property type="molecule type" value="Genomic_DNA"/>
</dbReference>
<evidence type="ECO:0000313" key="1">
    <source>
        <dbReference type="EMBL" id="MBK9719036.1"/>
    </source>
</evidence>
<protein>
    <submittedName>
        <fullName evidence="1">Uncharacterized protein</fullName>
    </submittedName>
</protein>
<gene>
    <name evidence="1" type="ORF">IPO85_16280</name>
</gene>
<accession>A0A9D7XFU0</accession>
<name>A0A9D7XFU0_9BACT</name>